<name>A0ABS2JVB1_9GAMM</name>
<comment type="caution">
    <text evidence="4">The sequence shown here is derived from an EMBL/GenBank/DDBJ whole genome shotgun (WGS) entry which is preliminary data.</text>
</comment>
<dbReference type="NCBIfam" id="NF006119">
    <property type="entry name" value="PRK08264.1-5"/>
    <property type="match status" value="1"/>
</dbReference>
<sequence>MKIQGSTVLVTGANRGLGLAFAQALLAAGARKVYAGARDPSTVTLPGVVPVKLDVTNAQDIAAAAALASDVDIVINNAGITGDVALLDAKNGDNNLRRIMETNLYGVHALSVAFAPVLKKNGGGALVNMLSALSWLSLPSTSAYSVSKAAAWALTNSLRNELRAQGTQVLGIHAGYIDTDMASHVDGPKTSAADIAKRALDALEHGQSEVLADDTAKQVKAGFNATPAAYIGA</sequence>
<dbReference type="PRINTS" id="PR00080">
    <property type="entry name" value="SDRFAMILY"/>
</dbReference>
<reference evidence="4 5" key="1">
    <citation type="submission" date="2020-10" db="EMBL/GenBank/DDBJ databases">
        <title>Phylogeny of dyella-like bacteria.</title>
        <authorList>
            <person name="Fu J."/>
        </authorList>
    </citation>
    <scope>NUCLEOTIDE SEQUENCE [LARGE SCALE GENOMIC DNA]</scope>
    <source>
        <strain evidence="4 5">THG-B117</strain>
    </source>
</reference>
<gene>
    <name evidence="4" type="ORF">ISP20_17475</name>
</gene>
<keyword evidence="5" id="KW-1185">Reference proteome</keyword>
<comment type="similarity">
    <text evidence="1 3">Belongs to the short-chain dehydrogenases/reductases (SDR) family.</text>
</comment>
<dbReference type="Pfam" id="PF00106">
    <property type="entry name" value="adh_short"/>
    <property type="match status" value="1"/>
</dbReference>
<dbReference type="PROSITE" id="PS00061">
    <property type="entry name" value="ADH_SHORT"/>
    <property type="match status" value="1"/>
</dbReference>
<accession>A0ABS2JVB1</accession>
<evidence type="ECO:0000313" key="4">
    <source>
        <dbReference type="EMBL" id="MBM7122961.1"/>
    </source>
</evidence>
<evidence type="ECO:0000256" key="3">
    <source>
        <dbReference type="RuleBase" id="RU000363"/>
    </source>
</evidence>
<organism evidence="4 5">
    <name type="scientific">Dyella kyungheensis</name>
    <dbReference type="NCBI Taxonomy" id="1242174"/>
    <lineage>
        <taxon>Bacteria</taxon>
        <taxon>Pseudomonadati</taxon>
        <taxon>Pseudomonadota</taxon>
        <taxon>Gammaproteobacteria</taxon>
        <taxon>Lysobacterales</taxon>
        <taxon>Rhodanobacteraceae</taxon>
        <taxon>Dyella</taxon>
    </lineage>
</organism>
<protein>
    <submittedName>
        <fullName evidence="4">SDR family oxidoreductase</fullName>
    </submittedName>
</protein>
<evidence type="ECO:0000256" key="2">
    <source>
        <dbReference type="ARBA" id="ARBA00023002"/>
    </source>
</evidence>
<dbReference type="PANTHER" id="PTHR43391">
    <property type="entry name" value="RETINOL DEHYDROGENASE-RELATED"/>
    <property type="match status" value="1"/>
</dbReference>
<dbReference type="Gene3D" id="3.40.50.720">
    <property type="entry name" value="NAD(P)-binding Rossmann-like Domain"/>
    <property type="match status" value="1"/>
</dbReference>
<dbReference type="InterPro" id="IPR020904">
    <property type="entry name" value="Sc_DH/Rdtase_CS"/>
</dbReference>
<dbReference type="SUPFAM" id="SSF51735">
    <property type="entry name" value="NAD(P)-binding Rossmann-fold domains"/>
    <property type="match status" value="1"/>
</dbReference>
<dbReference type="Proteomes" id="UP001430065">
    <property type="component" value="Unassembled WGS sequence"/>
</dbReference>
<dbReference type="EMBL" id="JADIKC010000008">
    <property type="protein sequence ID" value="MBM7122961.1"/>
    <property type="molecule type" value="Genomic_DNA"/>
</dbReference>
<dbReference type="InterPro" id="IPR036291">
    <property type="entry name" value="NAD(P)-bd_dom_sf"/>
</dbReference>
<dbReference type="PANTHER" id="PTHR43391:SF91">
    <property type="entry name" value="OS04G0390700 PROTEIN"/>
    <property type="match status" value="1"/>
</dbReference>
<keyword evidence="2" id="KW-0560">Oxidoreductase</keyword>
<evidence type="ECO:0000256" key="1">
    <source>
        <dbReference type="ARBA" id="ARBA00006484"/>
    </source>
</evidence>
<evidence type="ECO:0000313" key="5">
    <source>
        <dbReference type="Proteomes" id="UP001430065"/>
    </source>
</evidence>
<dbReference type="RefSeq" id="WP_204637416.1">
    <property type="nucleotide sequence ID" value="NZ_JADIKC010000008.1"/>
</dbReference>
<proteinExistence type="inferred from homology"/>
<dbReference type="PRINTS" id="PR00081">
    <property type="entry name" value="GDHRDH"/>
</dbReference>
<dbReference type="InterPro" id="IPR002347">
    <property type="entry name" value="SDR_fam"/>
</dbReference>
<dbReference type="NCBIfam" id="NF006117">
    <property type="entry name" value="PRK08264.1-3"/>
    <property type="match status" value="1"/>
</dbReference>